<dbReference type="InterPro" id="IPR041677">
    <property type="entry name" value="DNA2/NAM7_AAA_11"/>
</dbReference>
<dbReference type="CDD" id="cd18808">
    <property type="entry name" value="SF1_C_Upf1"/>
    <property type="match status" value="1"/>
</dbReference>
<dbReference type="FunFam" id="3.40.50.300:FF:000742">
    <property type="entry name" value="NFX1-type zinc finger-containing protein 1"/>
    <property type="match status" value="1"/>
</dbReference>
<organism evidence="5 6">
    <name type="scientific">Patella caerulea</name>
    <name type="common">Rayed Mediterranean limpet</name>
    <dbReference type="NCBI Taxonomy" id="87958"/>
    <lineage>
        <taxon>Eukaryota</taxon>
        <taxon>Metazoa</taxon>
        <taxon>Spiralia</taxon>
        <taxon>Lophotrochozoa</taxon>
        <taxon>Mollusca</taxon>
        <taxon>Gastropoda</taxon>
        <taxon>Patellogastropoda</taxon>
        <taxon>Patelloidea</taxon>
        <taxon>Patellidae</taxon>
        <taxon>Patella</taxon>
    </lineage>
</organism>
<dbReference type="InterPro" id="IPR041679">
    <property type="entry name" value="DNA2/NAM7-like_C"/>
</dbReference>
<evidence type="ECO:0000313" key="6">
    <source>
        <dbReference type="Proteomes" id="UP001347796"/>
    </source>
</evidence>
<keyword evidence="6" id="KW-1185">Reference proteome</keyword>
<dbReference type="InterPro" id="IPR045055">
    <property type="entry name" value="DNA2/NAM7-like"/>
</dbReference>
<feature type="compositionally biased region" description="Basic and acidic residues" evidence="1">
    <location>
        <begin position="10"/>
        <end position="20"/>
    </location>
</feature>
<feature type="domain" description="DNA2/NAM7 helicase-like C-terminal" evidence="3">
    <location>
        <begin position="934"/>
        <end position="1115"/>
    </location>
</feature>
<feature type="compositionally biased region" description="Basic and acidic residues" evidence="1">
    <location>
        <begin position="27"/>
        <end position="38"/>
    </location>
</feature>
<dbReference type="InterPro" id="IPR047187">
    <property type="entry name" value="SF1_C_Upf1"/>
</dbReference>
<protein>
    <recommendedName>
        <fullName evidence="7">NFX1-type zinc finger-containing protein 1</fullName>
    </recommendedName>
</protein>
<evidence type="ECO:0000259" key="4">
    <source>
        <dbReference type="Pfam" id="PF25396"/>
    </source>
</evidence>
<feature type="domain" description="DNA2/NAM7 helicase helicase" evidence="2">
    <location>
        <begin position="749"/>
        <end position="921"/>
    </location>
</feature>
<evidence type="ECO:0000259" key="3">
    <source>
        <dbReference type="Pfam" id="PF13087"/>
    </source>
</evidence>
<sequence length="1798" mass="205678">MSGSISKLMKRIDQEKEKNIPDTLPSSEDRSLGTDIRSREPGIYQSIVGGSDERQTSHLYQIRNIPHAALNSNTKHNQSRERKRTPDFLNITRLREFDMKDSTHILITLGHDYSGLQELLNAQRQDKESVRLTLSILAKACTCYSLPQNLNRILGKLHRSIFFTRQISNVLLSISREESKETQRILILNIICIIYQLLIRIPGSIADQSGMLILLRREIEILQETTEVIDEEIVASLEEVLDLERIKHKNLNEAPRGILHNDLDDQSDALNDYREMSLLPTLHDLNPNIKPFLRKNKIKGRYDDLNHYLDVQFRLLREDFIQPLRNGIAEYQATLGDCKQRLQGIRVYSNVTFVRPILTHMDILYRLHFDTSRLKLENRATSKRLMYGSLVCLSSDNFKTFYNATVSESNRELIAKGYIHLKFEHDLEKINSIDPDQQFIMVESMAFYEAYRHVLDGLQCLTTLPFVNHVVQGYNVVDAPEYLKTIPGARIDLRPLVGLEHKNNHMGSQVNGLDLQSWPSHELLNLDESQYRALQTALTKEFTIIQGPPGTGKTHVGLMIVKALLHNSNDWVTEGINKKPILIVCYTNHALDQFLTGILQFHTKGVIRVGGRISDTKLEKYSLKAWKGEARLLGHYKQLGRKSYFIAKNLDNLRKRMDDISSNIYCSENRVLSWNILCSVMSPRHKRQFETLAIVNGNNIMATLLAWLGLGTLYDLKSVKKGSQPSSDHKEGGVINVTGDYDIEGSRRILYENESSDEHSFITVQDEGRYQLDREQYSKLKRKLDQNVKSEAKFNAAEAESVKNVWGVDATTRWKLYRYWVSQYHQQLKQSYLDYSAVYMDTVTSQREVVLLKEKLIMAKATVIAMTTSGAARYRAILQEISPRITIIEEAAEVLEGHTITSLTEKCEHLILIGDHQQLRPNPNVYQLATQFNLDLSLFERMINNGVPCECLELQHRMRPEISELMKHIYPNLKDHTSVLNRQHIKGMSKDIFFINHNHAEEHDTERSSHSNLYEVQFVIRLTEYLLKQGYGPECITILTTYTGQLLLFTQKMPKGQFEKIKVTSVDNYQGEENEIIILSLVRSNFEENIGFLKIENRVCVALSRARNGLYVIGNFDMLGYKSRLWRDMVKTSKKSCEFGELLLLRCQNHPDDPGIKVSTPDDFQKAPDGGCQKKCFARLDCGHACAMSCHPVDLEHKNYQCHKPCSKSCVEGHPCQLKCFQDCLCAVSVEKTIPKCGHTEQVPCYLPPEDHDCLRPCDRLCVAGHPCQLKCFEICKCPKLVSKVIPYCHHIEQVPCHLSPEDHDCLHPCRKVCVAGHPCNLKCFEVCKCPKLVAKVIPNCHHIELVPCHQKAILHACQQPCVKILSCGHKCGNICSSSHECKTIVQKTWHCGHTGEVVCTNLERAICTARCKKKLICGHECQGTCNECLAQRLHKACTCTHKKLTNSPLSQAVCKGKCQHVPQHAKSDEFYNPCKKQCPWICKHHQCGKVCSERCILPPCDQPCEKTLSCGHICIGLCGEPCPRYCRICDVEVVTEIFFGPENCPDARFVMLIDCQHIFEYSSLDKLMNSTTDFRCLKCETLIMRSVRYGATIGETESVLQRKQDFLKELEKATTRVQTLPKTSPSVSTLLQKVLDNFNSLLTACRMETEMETLEYQLELVVKALVTHVQFLDITYNRDIHMALLHDDRDAINEDFYQFIKWLQLKRAVLSDQETDDAKNELIRQGLAYQLIIFESKINEETLSGTTKLDVQTCKSIITKGLPLTEQNIKYLKTTINKLKEMVKSADFFILDVDLEM</sequence>
<dbReference type="Pfam" id="PF13086">
    <property type="entry name" value="AAA_11"/>
    <property type="match status" value="2"/>
</dbReference>
<feature type="domain" description="ZNFX1" evidence="4">
    <location>
        <begin position="341"/>
        <end position="444"/>
    </location>
</feature>
<evidence type="ECO:0000259" key="2">
    <source>
        <dbReference type="Pfam" id="PF13086"/>
    </source>
</evidence>
<comment type="caution">
    <text evidence="5">The sequence shown here is derived from an EMBL/GenBank/DDBJ whole genome shotgun (WGS) entry which is preliminary data.</text>
</comment>
<feature type="domain" description="DNA2/NAM7 helicase helicase" evidence="2">
    <location>
        <begin position="525"/>
        <end position="622"/>
    </location>
</feature>
<dbReference type="Proteomes" id="UP001347796">
    <property type="component" value="Unassembled WGS sequence"/>
</dbReference>
<feature type="region of interest" description="Disordered" evidence="1">
    <location>
        <begin position="1"/>
        <end position="38"/>
    </location>
</feature>
<dbReference type="SUPFAM" id="SSF52540">
    <property type="entry name" value="P-loop containing nucleoside triphosphate hydrolases"/>
    <property type="match status" value="1"/>
</dbReference>
<dbReference type="InterPro" id="IPR027417">
    <property type="entry name" value="P-loop_NTPase"/>
</dbReference>
<dbReference type="PANTHER" id="PTHR10887:SF341">
    <property type="entry name" value="NFX1-TYPE ZINC FINGER-CONTAINING PROTEIN 1"/>
    <property type="match status" value="1"/>
</dbReference>
<dbReference type="EMBL" id="JAZGQO010000001">
    <property type="protein sequence ID" value="KAK6195663.1"/>
    <property type="molecule type" value="Genomic_DNA"/>
</dbReference>
<dbReference type="Pfam" id="PF13087">
    <property type="entry name" value="AAA_12"/>
    <property type="match status" value="1"/>
</dbReference>
<dbReference type="Gene3D" id="3.40.50.300">
    <property type="entry name" value="P-loop containing nucleotide triphosphate hydrolases"/>
    <property type="match status" value="3"/>
</dbReference>
<dbReference type="InterPro" id="IPR057373">
    <property type="entry name" value="ZNFX1"/>
</dbReference>
<dbReference type="GO" id="GO:0031048">
    <property type="term" value="P:regulatory ncRNA-mediated heterochromatin formation"/>
    <property type="evidence" value="ECO:0007669"/>
    <property type="project" value="TreeGrafter"/>
</dbReference>
<accession>A0AAN8KMS4</accession>
<name>A0AAN8KMS4_PATCE</name>
<evidence type="ECO:0008006" key="7">
    <source>
        <dbReference type="Google" id="ProtNLM"/>
    </source>
</evidence>
<proteinExistence type="predicted"/>
<dbReference type="Pfam" id="PF25396">
    <property type="entry name" value="ZNFX1"/>
    <property type="match status" value="1"/>
</dbReference>
<evidence type="ECO:0000256" key="1">
    <source>
        <dbReference type="SAM" id="MobiDB-lite"/>
    </source>
</evidence>
<dbReference type="GO" id="GO:0004386">
    <property type="term" value="F:helicase activity"/>
    <property type="evidence" value="ECO:0007669"/>
    <property type="project" value="InterPro"/>
</dbReference>
<evidence type="ECO:0000313" key="5">
    <source>
        <dbReference type="EMBL" id="KAK6195663.1"/>
    </source>
</evidence>
<dbReference type="GO" id="GO:0031380">
    <property type="term" value="C:nuclear RNA-directed RNA polymerase complex"/>
    <property type="evidence" value="ECO:0007669"/>
    <property type="project" value="TreeGrafter"/>
</dbReference>
<dbReference type="PANTHER" id="PTHR10887">
    <property type="entry name" value="DNA2/NAM7 HELICASE FAMILY"/>
    <property type="match status" value="1"/>
</dbReference>
<reference evidence="5 6" key="1">
    <citation type="submission" date="2024-01" db="EMBL/GenBank/DDBJ databases">
        <title>The genome of the rayed Mediterranean limpet Patella caerulea (Linnaeus, 1758).</title>
        <authorList>
            <person name="Anh-Thu Weber A."/>
            <person name="Halstead-Nussloch G."/>
        </authorList>
    </citation>
    <scope>NUCLEOTIDE SEQUENCE [LARGE SCALE GENOMIC DNA]</scope>
    <source>
        <strain evidence="5">AATW-2023a</strain>
        <tissue evidence="5">Whole specimen</tissue>
    </source>
</reference>
<gene>
    <name evidence="5" type="ORF">SNE40_001045</name>
</gene>